<gene>
    <name evidence="2" type="ORF">FQP34_27035</name>
</gene>
<comment type="caution">
    <text evidence="2">The sequence shown here is derived from an EMBL/GenBank/DDBJ whole genome shotgun (WGS) entry which is preliminary data.</text>
</comment>
<name>A0A8B5XNX0_9BACI</name>
<dbReference type="Pfam" id="PF14150">
    <property type="entry name" value="YesK"/>
    <property type="match status" value="1"/>
</dbReference>
<organism evidence="2 3">
    <name type="scientific">Peribacillus simplex</name>
    <dbReference type="NCBI Taxonomy" id="1478"/>
    <lineage>
        <taxon>Bacteria</taxon>
        <taxon>Bacillati</taxon>
        <taxon>Bacillota</taxon>
        <taxon>Bacilli</taxon>
        <taxon>Bacillales</taxon>
        <taxon>Bacillaceae</taxon>
        <taxon>Peribacillus</taxon>
    </lineage>
</organism>
<sequence length="92" mass="9963">MDILFSPYASYVITFILLVTFVIALRKNKKGIAIVCPLIFIFLGIISIVSGPFVVGGFEGMAVSISGFVYLGLGAITQLINSLIIYRTKNNS</sequence>
<keyword evidence="1" id="KW-1133">Transmembrane helix</keyword>
<dbReference type="EMBL" id="VNKI01000023">
    <property type="protein sequence ID" value="TVX75779.1"/>
    <property type="molecule type" value="Genomic_DNA"/>
</dbReference>
<evidence type="ECO:0000313" key="3">
    <source>
        <dbReference type="Proteomes" id="UP000317770"/>
    </source>
</evidence>
<dbReference type="InterPro" id="IPR025434">
    <property type="entry name" value="YesK-like"/>
</dbReference>
<accession>A0A8B5XNX0</accession>
<feature type="transmembrane region" description="Helical" evidence="1">
    <location>
        <begin position="61"/>
        <end position="86"/>
    </location>
</feature>
<evidence type="ECO:0000313" key="2">
    <source>
        <dbReference type="EMBL" id="TVX75779.1"/>
    </source>
</evidence>
<dbReference type="AlphaFoldDB" id="A0A8B5XNX0"/>
<keyword evidence="1" id="KW-0812">Transmembrane</keyword>
<feature type="transmembrane region" description="Helical" evidence="1">
    <location>
        <begin position="6"/>
        <end position="25"/>
    </location>
</feature>
<dbReference type="RefSeq" id="WP_144481136.1">
    <property type="nucleotide sequence ID" value="NZ_JARMTY010000049.1"/>
</dbReference>
<feature type="transmembrane region" description="Helical" evidence="1">
    <location>
        <begin position="32"/>
        <end position="55"/>
    </location>
</feature>
<evidence type="ECO:0008006" key="4">
    <source>
        <dbReference type="Google" id="ProtNLM"/>
    </source>
</evidence>
<reference evidence="2 3" key="1">
    <citation type="submission" date="2019-07" db="EMBL/GenBank/DDBJ databases">
        <title>Genome assembly of Bacillus simplex strain GGC-P6A.</title>
        <authorList>
            <person name="Jennings M.E."/>
            <person name="Barton H.A."/>
        </authorList>
    </citation>
    <scope>NUCLEOTIDE SEQUENCE [LARGE SCALE GENOMIC DNA]</scope>
    <source>
        <strain evidence="2 3">GGC-P6A</strain>
    </source>
</reference>
<proteinExistence type="predicted"/>
<evidence type="ECO:0000256" key="1">
    <source>
        <dbReference type="SAM" id="Phobius"/>
    </source>
</evidence>
<keyword evidence="1" id="KW-0472">Membrane</keyword>
<protein>
    <recommendedName>
        <fullName evidence="4">YesK-like protein</fullName>
    </recommendedName>
</protein>
<dbReference type="Proteomes" id="UP000317770">
    <property type="component" value="Unassembled WGS sequence"/>
</dbReference>